<proteinExistence type="predicted"/>
<dbReference type="GO" id="GO:0003677">
    <property type="term" value="F:DNA binding"/>
    <property type="evidence" value="ECO:0007669"/>
    <property type="project" value="InterPro"/>
</dbReference>
<dbReference type="AlphaFoldDB" id="A0A8C4RD85"/>
<feature type="compositionally biased region" description="Basic and acidic residues" evidence="1">
    <location>
        <begin position="93"/>
        <end position="107"/>
    </location>
</feature>
<evidence type="ECO:0000256" key="1">
    <source>
        <dbReference type="SAM" id="MobiDB-lite"/>
    </source>
</evidence>
<evidence type="ECO:0000259" key="2">
    <source>
        <dbReference type="Pfam" id="PF00538"/>
    </source>
</evidence>
<dbReference type="Pfam" id="PF00538">
    <property type="entry name" value="Linker_histone"/>
    <property type="match status" value="1"/>
</dbReference>
<dbReference type="GO" id="GO:0000786">
    <property type="term" value="C:nucleosome"/>
    <property type="evidence" value="ECO:0007669"/>
    <property type="project" value="InterPro"/>
</dbReference>
<protein>
    <recommendedName>
        <fullName evidence="2">H15 domain-containing protein</fullName>
    </recommendedName>
</protein>
<evidence type="ECO:0000313" key="4">
    <source>
        <dbReference type="Proteomes" id="UP000694620"/>
    </source>
</evidence>
<dbReference type="Ensembl" id="ENSECRT00000000749.1">
    <property type="protein sequence ID" value="ENSECRP00000000736.1"/>
    <property type="gene ID" value="ENSECRG00000000470.1"/>
</dbReference>
<dbReference type="Proteomes" id="UP000694620">
    <property type="component" value="Chromosome 1"/>
</dbReference>
<dbReference type="GO" id="GO:0006334">
    <property type="term" value="P:nucleosome assembly"/>
    <property type="evidence" value="ECO:0007669"/>
    <property type="project" value="InterPro"/>
</dbReference>
<accession>A0A8C4RD85</accession>
<name>A0A8C4RD85_ERPCA</name>
<dbReference type="SUPFAM" id="SSF46785">
    <property type="entry name" value="Winged helix' DNA-binding domain"/>
    <property type="match status" value="1"/>
</dbReference>
<reference evidence="3" key="2">
    <citation type="submission" date="2025-08" db="UniProtKB">
        <authorList>
            <consortium name="Ensembl"/>
        </authorList>
    </citation>
    <scope>IDENTIFICATION</scope>
</reference>
<dbReference type="GeneTree" id="ENSGT01060000253359"/>
<feature type="region of interest" description="Disordered" evidence="1">
    <location>
        <begin position="75"/>
        <end position="131"/>
    </location>
</feature>
<evidence type="ECO:0000313" key="3">
    <source>
        <dbReference type="Ensembl" id="ENSECRP00000000736.1"/>
    </source>
</evidence>
<feature type="compositionally biased region" description="Basic residues" evidence="1">
    <location>
        <begin position="117"/>
        <end position="131"/>
    </location>
</feature>
<sequence length="131" mass="13645">MANTTKTAPVAPPAKVPKKKTSSKPKTTGFSMSDLIVKAATEALAAGGYDVENNNARVKLKSLVSKGALVQTKGTGASGSLKIRKASGKNARCRQERKAACSEEGPKKVKPAVKPTKSTKKPKAAKPKTDL</sequence>
<dbReference type="InterPro" id="IPR036388">
    <property type="entry name" value="WH-like_DNA-bd_sf"/>
</dbReference>
<keyword evidence="4" id="KW-1185">Reference proteome</keyword>
<reference evidence="3" key="1">
    <citation type="submission" date="2021-06" db="EMBL/GenBank/DDBJ databases">
        <authorList>
            <consortium name="Wellcome Sanger Institute Data Sharing"/>
        </authorList>
    </citation>
    <scope>NUCLEOTIDE SEQUENCE [LARGE SCALE GENOMIC DNA]</scope>
</reference>
<dbReference type="InterPro" id="IPR005818">
    <property type="entry name" value="Histone_H1/H5_H15"/>
</dbReference>
<feature type="domain" description="H15" evidence="2">
    <location>
        <begin position="50"/>
        <end position="83"/>
    </location>
</feature>
<feature type="region of interest" description="Disordered" evidence="1">
    <location>
        <begin position="1"/>
        <end position="30"/>
    </location>
</feature>
<organism evidence="3 4">
    <name type="scientific">Erpetoichthys calabaricus</name>
    <name type="common">Rope fish</name>
    <name type="synonym">Calamoichthys calabaricus</name>
    <dbReference type="NCBI Taxonomy" id="27687"/>
    <lineage>
        <taxon>Eukaryota</taxon>
        <taxon>Metazoa</taxon>
        <taxon>Chordata</taxon>
        <taxon>Craniata</taxon>
        <taxon>Vertebrata</taxon>
        <taxon>Euteleostomi</taxon>
        <taxon>Actinopterygii</taxon>
        <taxon>Polypteriformes</taxon>
        <taxon>Polypteridae</taxon>
        <taxon>Erpetoichthys</taxon>
    </lineage>
</organism>
<reference evidence="3" key="3">
    <citation type="submission" date="2025-09" db="UniProtKB">
        <authorList>
            <consortium name="Ensembl"/>
        </authorList>
    </citation>
    <scope>IDENTIFICATION</scope>
</reference>
<dbReference type="Gene3D" id="1.10.10.10">
    <property type="entry name" value="Winged helix-like DNA-binding domain superfamily/Winged helix DNA-binding domain"/>
    <property type="match status" value="1"/>
</dbReference>
<dbReference type="InterPro" id="IPR036390">
    <property type="entry name" value="WH_DNA-bd_sf"/>
</dbReference>